<dbReference type="Pfam" id="PF12937">
    <property type="entry name" value="F-box-like"/>
    <property type="match status" value="1"/>
</dbReference>
<proteinExistence type="predicted"/>
<dbReference type="AlphaFoldDB" id="A0A0C3B4T4"/>
<dbReference type="OrthoDB" id="3235815at2759"/>
<evidence type="ECO:0000313" key="2">
    <source>
        <dbReference type="EMBL" id="KIM31850.1"/>
    </source>
</evidence>
<gene>
    <name evidence="2" type="ORF">M408DRAFT_21053</name>
</gene>
<evidence type="ECO:0000313" key="3">
    <source>
        <dbReference type="Proteomes" id="UP000054097"/>
    </source>
</evidence>
<feature type="domain" description="F-box" evidence="1">
    <location>
        <begin position="6"/>
        <end position="58"/>
    </location>
</feature>
<evidence type="ECO:0000259" key="1">
    <source>
        <dbReference type="Pfam" id="PF12937"/>
    </source>
</evidence>
<keyword evidence="3" id="KW-1185">Reference proteome</keyword>
<dbReference type="EMBL" id="KN824281">
    <property type="protein sequence ID" value="KIM31850.1"/>
    <property type="molecule type" value="Genomic_DNA"/>
</dbReference>
<protein>
    <recommendedName>
        <fullName evidence="1">F-box domain-containing protein</fullName>
    </recommendedName>
</protein>
<accession>A0A0C3B4T4</accession>
<dbReference type="Proteomes" id="UP000054097">
    <property type="component" value="Unassembled WGS sequence"/>
</dbReference>
<reference evidence="3" key="2">
    <citation type="submission" date="2015-01" db="EMBL/GenBank/DDBJ databases">
        <title>Evolutionary Origins and Diversification of the Mycorrhizal Mutualists.</title>
        <authorList>
            <consortium name="DOE Joint Genome Institute"/>
            <consortium name="Mycorrhizal Genomics Consortium"/>
            <person name="Kohler A."/>
            <person name="Kuo A."/>
            <person name="Nagy L.G."/>
            <person name="Floudas D."/>
            <person name="Copeland A."/>
            <person name="Barry K.W."/>
            <person name="Cichocki N."/>
            <person name="Veneault-Fourrey C."/>
            <person name="LaButti K."/>
            <person name="Lindquist E.A."/>
            <person name="Lipzen A."/>
            <person name="Lundell T."/>
            <person name="Morin E."/>
            <person name="Murat C."/>
            <person name="Riley R."/>
            <person name="Ohm R."/>
            <person name="Sun H."/>
            <person name="Tunlid A."/>
            <person name="Henrissat B."/>
            <person name="Grigoriev I.V."/>
            <person name="Hibbett D.S."/>
            <person name="Martin F."/>
        </authorList>
    </citation>
    <scope>NUCLEOTIDE SEQUENCE [LARGE SCALE GENOMIC DNA]</scope>
    <source>
        <strain evidence="3">MAFF 305830</strain>
    </source>
</reference>
<sequence>MENGAQDLPVDILYIVFESYAELDRPAVPQSLETLLLVCRTWHDVASHHTRLWSTFHLDFQTKEDAVYWAPCVSRRLVLYTANALLDIKLTMPPTAKHISSDTEALKLLESMLIAFVGKAGVTAKRWRTFDVDETSASALSCIMAGCLSFPTPNLQELRIDWLRCRRMLLPNTSALKTLSLSKCTLAGLPNLASVTSLQLNYFYVNTMRESVEDQALASALNVKMMKIETWKPFNLAAKYPNLLSLELCDSVHAGSLAGFCAPVLCDLTLLVKAGRDYLSVVSCTGIRLKNVKKVRIGLHGQTSTNFPDYLEGLRQFLKEVVNLETLIIEQPEVASLVLKLLTDDCEHLFQSHSVRLVLKGHSTELGRGEERLPSINEFRKQTKCVPDCSWDDLFLQLSFM</sequence>
<organism evidence="2 3">
    <name type="scientific">Serendipita vermifera MAFF 305830</name>
    <dbReference type="NCBI Taxonomy" id="933852"/>
    <lineage>
        <taxon>Eukaryota</taxon>
        <taxon>Fungi</taxon>
        <taxon>Dikarya</taxon>
        <taxon>Basidiomycota</taxon>
        <taxon>Agaricomycotina</taxon>
        <taxon>Agaricomycetes</taxon>
        <taxon>Sebacinales</taxon>
        <taxon>Serendipitaceae</taxon>
        <taxon>Serendipita</taxon>
    </lineage>
</organism>
<dbReference type="InterPro" id="IPR001810">
    <property type="entry name" value="F-box_dom"/>
</dbReference>
<name>A0A0C3B4T4_SERVB</name>
<dbReference type="HOGENOM" id="CLU_045728_0_0_1"/>
<reference evidence="2 3" key="1">
    <citation type="submission" date="2014-04" db="EMBL/GenBank/DDBJ databases">
        <authorList>
            <consortium name="DOE Joint Genome Institute"/>
            <person name="Kuo A."/>
            <person name="Zuccaro A."/>
            <person name="Kohler A."/>
            <person name="Nagy L.G."/>
            <person name="Floudas D."/>
            <person name="Copeland A."/>
            <person name="Barry K.W."/>
            <person name="Cichocki N."/>
            <person name="Veneault-Fourrey C."/>
            <person name="LaButti K."/>
            <person name="Lindquist E.A."/>
            <person name="Lipzen A."/>
            <person name="Lundell T."/>
            <person name="Morin E."/>
            <person name="Murat C."/>
            <person name="Sun H."/>
            <person name="Tunlid A."/>
            <person name="Henrissat B."/>
            <person name="Grigoriev I.V."/>
            <person name="Hibbett D.S."/>
            <person name="Martin F."/>
            <person name="Nordberg H.P."/>
            <person name="Cantor M.N."/>
            <person name="Hua S.X."/>
        </authorList>
    </citation>
    <scope>NUCLEOTIDE SEQUENCE [LARGE SCALE GENOMIC DNA]</scope>
    <source>
        <strain evidence="2 3">MAFF 305830</strain>
    </source>
</reference>